<dbReference type="InterPro" id="IPR037381">
    <property type="entry name" value="RFWD3"/>
</dbReference>
<evidence type="ECO:0000259" key="2">
    <source>
        <dbReference type="PROSITE" id="PS50089"/>
    </source>
</evidence>
<evidence type="ECO:0000313" key="3">
    <source>
        <dbReference type="EMBL" id="PWA38966.1"/>
    </source>
</evidence>
<dbReference type="OrthoDB" id="5600418at2759"/>
<keyword evidence="4" id="KW-1185">Reference proteome</keyword>
<dbReference type="AlphaFoldDB" id="A0A2U1KQE1"/>
<dbReference type="PANTHER" id="PTHR16047:SF7">
    <property type="entry name" value="E3 UBIQUITIN-PROTEIN LIGASE RFWD3"/>
    <property type="match status" value="1"/>
</dbReference>
<protein>
    <submittedName>
        <fullName evidence="3">Zinc finger, RING/FYVE/PHD-type</fullName>
    </submittedName>
</protein>
<dbReference type="GO" id="GO:0008270">
    <property type="term" value="F:zinc ion binding"/>
    <property type="evidence" value="ECO:0007669"/>
    <property type="project" value="UniProtKB-KW"/>
</dbReference>
<evidence type="ECO:0000313" key="4">
    <source>
        <dbReference type="Proteomes" id="UP000245207"/>
    </source>
</evidence>
<dbReference type="Proteomes" id="UP000245207">
    <property type="component" value="Unassembled WGS sequence"/>
</dbReference>
<keyword evidence="1" id="KW-0479">Metal-binding</keyword>
<keyword evidence="1" id="KW-0862">Zinc</keyword>
<gene>
    <name evidence="3" type="ORF">CTI12_AA576530</name>
</gene>
<dbReference type="InterPro" id="IPR013083">
    <property type="entry name" value="Znf_RING/FYVE/PHD"/>
</dbReference>
<sequence>MVDSDGKTTLEGLVVDWPILGRSKNISVFKDVCSICFKAMTGAGQHRICCLPCGHIYGRSCINQWLQQSQNCSKCPQCKSLCTLKDVTPLYATLPCDDAVGALPKVSTKRFPFTKQGFKAFKRYAMRRLDDESAMRLDAARRRDYVFRQRKEIYRRWSDIPFSIVLDDATT</sequence>
<feature type="domain" description="RING-type" evidence="2">
    <location>
        <begin position="33"/>
        <end position="79"/>
    </location>
</feature>
<dbReference type="SUPFAM" id="SSF57850">
    <property type="entry name" value="RING/U-box"/>
    <property type="match status" value="1"/>
</dbReference>
<dbReference type="PROSITE" id="PS50089">
    <property type="entry name" value="ZF_RING_2"/>
    <property type="match status" value="1"/>
</dbReference>
<dbReference type="GO" id="GO:0016567">
    <property type="term" value="P:protein ubiquitination"/>
    <property type="evidence" value="ECO:0007669"/>
    <property type="project" value="InterPro"/>
</dbReference>
<proteinExistence type="predicted"/>
<dbReference type="STRING" id="35608.A0A2U1KQE1"/>
<dbReference type="PANTHER" id="PTHR16047">
    <property type="entry name" value="RFWD3 PROTEIN"/>
    <property type="match status" value="1"/>
</dbReference>
<dbReference type="Pfam" id="PF13639">
    <property type="entry name" value="zf-RING_2"/>
    <property type="match status" value="1"/>
</dbReference>
<dbReference type="GO" id="GO:0036297">
    <property type="term" value="P:interstrand cross-link repair"/>
    <property type="evidence" value="ECO:0007669"/>
    <property type="project" value="InterPro"/>
</dbReference>
<accession>A0A2U1KQE1</accession>
<dbReference type="GO" id="GO:0005634">
    <property type="term" value="C:nucleus"/>
    <property type="evidence" value="ECO:0007669"/>
    <property type="project" value="InterPro"/>
</dbReference>
<keyword evidence="1" id="KW-0863">Zinc-finger</keyword>
<name>A0A2U1KQE1_ARTAN</name>
<dbReference type="EMBL" id="PKPP01015091">
    <property type="protein sequence ID" value="PWA38966.1"/>
    <property type="molecule type" value="Genomic_DNA"/>
</dbReference>
<dbReference type="InterPro" id="IPR001841">
    <property type="entry name" value="Znf_RING"/>
</dbReference>
<dbReference type="Gene3D" id="3.30.40.10">
    <property type="entry name" value="Zinc/RING finger domain, C3HC4 (zinc finger)"/>
    <property type="match status" value="1"/>
</dbReference>
<dbReference type="GO" id="GO:0004842">
    <property type="term" value="F:ubiquitin-protein transferase activity"/>
    <property type="evidence" value="ECO:0007669"/>
    <property type="project" value="InterPro"/>
</dbReference>
<organism evidence="3 4">
    <name type="scientific">Artemisia annua</name>
    <name type="common">Sweet wormwood</name>
    <dbReference type="NCBI Taxonomy" id="35608"/>
    <lineage>
        <taxon>Eukaryota</taxon>
        <taxon>Viridiplantae</taxon>
        <taxon>Streptophyta</taxon>
        <taxon>Embryophyta</taxon>
        <taxon>Tracheophyta</taxon>
        <taxon>Spermatophyta</taxon>
        <taxon>Magnoliopsida</taxon>
        <taxon>eudicotyledons</taxon>
        <taxon>Gunneridae</taxon>
        <taxon>Pentapetalae</taxon>
        <taxon>asterids</taxon>
        <taxon>campanulids</taxon>
        <taxon>Asterales</taxon>
        <taxon>Asteraceae</taxon>
        <taxon>Asteroideae</taxon>
        <taxon>Anthemideae</taxon>
        <taxon>Artemisiinae</taxon>
        <taxon>Artemisia</taxon>
    </lineage>
</organism>
<evidence type="ECO:0000256" key="1">
    <source>
        <dbReference type="PROSITE-ProRule" id="PRU00175"/>
    </source>
</evidence>
<reference evidence="3 4" key="1">
    <citation type="journal article" date="2018" name="Mol. Plant">
        <title>The genome of Artemisia annua provides insight into the evolution of Asteraceae family and artemisinin biosynthesis.</title>
        <authorList>
            <person name="Shen Q."/>
            <person name="Zhang L."/>
            <person name="Liao Z."/>
            <person name="Wang S."/>
            <person name="Yan T."/>
            <person name="Shi P."/>
            <person name="Liu M."/>
            <person name="Fu X."/>
            <person name="Pan Q."/>
            <person name="Wang Y."/>
            <person name="Lv Z."/>
            <person name="Lu X."/>
            <person name="Zhang F."/>
            <person name="Jiang W."/>
            <person name="Ma Y."/>
            <person name="Chen M."/>
            <person name="Hao X."/>
            <person name="Li L."/>
            <person name="Tang Y."/>
            <person name="Lv G."/>
            <person name="Zhou Y."/>
            <person name="Sun X."/>
            <person name="Brodelius P.E."/>
            <person name="Rose J.K.C."/>
            <person name="Tang K."/>
        </authorList>
    </citation>
    <scope>NUCLEOTIDE SEQUENCE [LARGE SCALE GENOMIC DNA]</scope>
    <source>
        <strain evidence="4">cv. Huhao1</strain>
        <tissue evidence="3">Leaf</tissue>
    </source>
</reference>
<comment type="caution">
    <text evidence="3">The sequence shown here is derived from an EMBL/GenBank/DDBJ whole genome shotgun (WGS) entry which is preliminary data.</text>
</comment>